<reference evidence="2" key="1">
    <citation type="journal article" date="2021" name="Nat. Commun.">
        <title>Genetic determinants of endophytism in the Arabidopsis root mycobiome.</title>
        <authorList>
            <person name="Mesny F."/>
            <person name="Miyauchi S."/>
            <person name="Thiergart T."/>
            <person name="Pickel B."/>
            <person name="Atanasova L."/>
            <person name="Karlsson M."/>
            <person name="Huettel B."/>
            <person name="Barry K.W."/>
            <person name="Haridas S."/>
            <person name="Chen C."/>
            <person name="Bauer D."/>
            <person name="Andreopoulos W."/>
            <person name="Pangilinan J."/>
            <person name="LaButti K."/>
            <person name="Riley R."/>
            <person name="Lipzen A."/>
            <person name="Clum A."/>
            <person name="Drula E."/>
            <person name="Henrissat B."/>
            <person name="Kohler A."/>
            <person name="Grigoriev I.V."/>
            <person name="Martin F.M."/>
            <person name="Hacquard S."/>
        </authorList>
    </citation>
    <scope>NUCLEOTIDE SEQUENCE</scope>
    <source>
        <strain evidence="2">MPI-CAGE-AT-0147</strain>
    </source>
</reference>
<evidence type="ECO:0000256" key="1">
    <source>
        <dbReference type="SAM" id="MobiDB-lite"/>
    </source>
</evidence>
<dbReference type="EMBL" id="JAGMUV010000028">
    <property type="protein sequence ID" value="KAH7117500.1"/>
    <property type="molecule type" value="Genomic_DNA"/>
</dbReference>
<organism evidence="2 3">
    <name type="scientific">Dactylonectria macrodidyma</name>
    <dbReference type="NCBI Taxonomy" id="307937"/>
    <lineage>
        <taxon>Eukaryota</taxon>
        <taxon>Fungi</taxon>
        <taxon>Dikarya</taxon>
        <taxon>Ascomycota</taxon>
        <taxon>Pezizomycotina</taxon>
        <taxon>Sordariomycetes</taxon>
        <taxon>Hypocreomycetidae</taxon>
        <taxon>Hypocreales</taxon>
        <taxon>Nectriaceae</taxon>
        <taxon>Dactylonectria</taxon>
    </lineage>
</organism>
<evidence type="ECO:0000313" key="2">
    <source>
        <dbReference type="EMBL" id="KAH7117500.1"/>
    </source>
</evidence>
<dbReference type="Proteomes" id="UP000738349">
    <property type="component" value="Unassembled WGS sequence"/>
</dbReference>
<evidence type="ECO:0000313" key="3">
    <source>
        <dbReference type="Proteomes" id="UP000738349"/>
    </source>
</evidence>
<keyword evidence="3" id="KW-1185">Reference proteome</keyword>
<sequence length="474" mass="53996">MKIFSTRLKKNTRAVTFQPGNKESITAVDSASAARQAIPSFLIMSAKVILEEYVMADINENVISRYDFLNQWNRLFSAAFRACHIYVGFEKSGLMPLNPELILGPLRHIVQEKEEPLLPQFLQRNAVTPRKAKKSLDQIRDKLHILSSSTRAVISHAEAALDYSIITQSVHKKTLTLQREWMKLEGRRTRRRRQIPVADGAFTLKELREKVDSRSHEEQNALSRREARMQRELFRTLRADEALRKDDVPRPRPRGRAAVIAKAAQVAAEAAQLQEMRDSYQMPEEAEAIAALSQEWKEADEERRAFLWSIHPLPNLTAIPEVVAWKEAQDAKSADKGDEADELDEDFNYDYISVSSSISLPPLPFTDDSDSDAIKIITTARIETTTRRIYNIQHAPVNEETAEEEEAPRQARNAEPLQIRGFVREAVTRKVHPELRSAAAKLPCHGRGSVNDRCTHRTMTTPTLEGNDPIWNMY</sequence>
<accession>A0A9P9IFH9</accession>
<protein>
    <submittedName>
        <fullName evidence="2">Uncharacterized protein</fullName>
    </submittedName>
</protein>
<feature type="region of interest" description="Disordered" evidence="1">
    <location>
        <begin position="455"/>
        <end position="474"/>
    </location>
</feature>
<dbReference type="OrthoDB" id="5095728at2759"/>
<comment type="caution">
    <text evidence="2">The sequence shown here is derived from an EMBL/GenBank/DDBJ whole genome shotgun (WGS) entry which is preliminary data.</text>
</comment>
<name>A0A9P9IFH9_9HYPO</name>
<dbReference type="AlphaFoldDB" id="A0A9P9IFH9"/>
<proteinExistence type="predicted"/>
<gene>
    <name evidence="2" type="ORF">EDB81DRAFT_767279</name>
</gene>